<dbReference type="AlphaFoldDB" id="A0A6A5CCF0"/>
<feature type="compositionally biased region" description="Polar residues" evidence="1">
    <location>
        <begin position="422"/>
        <end position="434"/>
    </location>
</feature>
<dbReference type="PANTHER" id="PTHR12482:SF5">
    <property type="entry name" value="DUF676 DOMAIN-CONTAINING PROTEIN"/>
    <property type="match status" value="1"/>
</dbReference>
<proteinExistence type="predicted"/>
<dbReference type="VEuPathDB" id="AmoebaDB:NfTy_011530"/>
<protein>
    <recommendedName>
        <fullName evidence="2">DUF676 domain-containing protein</fullName>
    </recommendedName>
</protein>
<comment type="caution">
    <text evidence="3">The sequence shown here is derived from an EMBL/GenBank/DDBJ whole genome shotgun (WGS) entry which is preliminary data.</text>
</comment>
<dbReference type="EMBL" id="VFQX01000006">
    <property type="protein sequence ID" value="KAF0983290.1"/>
    <property type="molecule type" value="Genomic_DNA"/>
</dbReference>
<feature type="domain" description="DUF676" evidence="2">
    <location>
        <begin position="692"/>
        <end position="902"/>
    </location>
</feature>
<sequence length="1059" mass="121814">MTFKGKIRLMVNLERFINAGMLHKGYYYIRIEVNPREQCCIQRGNFSSTSSSSTPTTTTSRKKSSSIGSKEESKFRDQFQINSFVLNSSTEGRQGKYDANHVHNNSASDFSVRFVDSNAILNMSHPSTPHQNNTRIDMMMNEQLKEDSRKVYNNSKQSHVFYIRYREQEVMLYEIIIFDISADMSTLLKYNLIDIDFQLFHLPKDKEGIQKEEKKNERMKQYEYQVKQFDINDFVKVADRSITIRKAIRGFNLYYPAVFENWYYSILKSSIHVVLFDVSYNSLPPRRLNHDPMFLKSGSNNNSGGGGGGGGASCTSHIQDSTLDQEGNEEILLDETWFSSVSSFEKNLILYLKELYPNVLVRNRSWNRSSVISHSIEFAREIATCLMGSREALSYLLNDMNFEKKRSKTSLLSSLRRKSFSDVSKNGSSDNNLTPKLPHSSKPFLYNSSSSKLLQLKPVETLHETCSSRSLHSNPYPINEKKQNREVDSFVRTLNQKIDNTITDFDLIPDVISGEFKPLLETIEDLWKTQQKLIADQPKVVLDKLEKFMLERMGKAWSGENLTSSSETISECNDASPTQDQDPKTLIHSINNLIDTSMFFYPRFSPFSLISEVSEPSDHELSVADIMGDEPLEPILFPQKEVDRSQDSTENLPNNALLRNGIQAQLSKNHLIGKYWNNRDGWFLVFILIAHLVFIPGYKSSHYDFVTFKTILSMHFHDDKHQFFIVKSLDKLHSKELHNYNNSSIKTMAKLVTDEVNTFINDSELFFHKISFVCHSLGGIILRTAFYHFRSEWRAVFPYLYTFMSLSVPHLGIGPIKKLKSKESEYSNRLVRAGIWFLKSLKGEKCLQELAMEDYDEKACTGNAHKLEQCLLFQLSMTNDLAWFKQVILIGSEQDTYVPVESALIYYESSAKPLILTKKKTSKSILSRMISNLSDTFANTKLIRCKCDMTYLFKNSSSPEKKEFISTVQVFNKKQQTNTSAMEEMYEDVSSFGAVSFRRKESSEDSSEDEKESAFDGSKKKIQPQSFVDRMTKKMNHTAYLNHVGLINGICCAFRQYLD</sequence>
<feature type="region of interest" description="Disordered" evidence="1">
    <location>
        <begin position="421"/>
        <end position="440"/>
    </location>
</feature>
<dbReference type="SUPFAM" id="SSF53474">
    <property type="entry name" value="alpha/beta-Hydrolases"/>
    <property type="match status" value="1"/>
</dbReference>
<dbReference type="PANTHER" id="PTHR12482">
    <property type="entry name" value="LIPASE ROG1-RELATED-RELATED"/>
    <property type="match status" value="1"/>
</dbReference>
<feature type="compositionally biased region" description="Gly residues" evidence="1">
    <location>
        <begin position="303"/>
        <end position="312"/>
    </location>
</feature>
<keyword evidence="4" id="KW-1185">Reference proteome</keyword>
<dbReference type="RefSeq" id="XP_044568003.1">
    <property type="nucleotide sequence ID" value="XM_044700644.1"/>
</dbReference>
<dbReference type="InterPro" id="IPR029058">
    <property type="entry name" value="AB_hydrolase_fold"/>
</dbReference>
<dbReference type="InterPro" id="IPR007751">
    <property type="entry name" value="DUF676_lipase-like"/>
</dbReference>
<name>A0A6A5CCF0_NAEFO</name>
<accession>A0A6A5CCF0</accession>
<evidence type="ECO:0000313" key="3">
    <source>
        <dbReference type="EMBL" id="KAF0983290.1"/>
    </source>
</evidence>
<evidence type="ECO:0000256" key="1">
    <source>
        <dbReference type="SAM" id="MobiDB-lite"/>
    </source>
</evidence>
<dbReference type="InterPro" id="IPR044294">
    <property type="entry name" value="Lipase-like"/>
</dbReference>
<dbReference type="Gene3D" id="3.40.50.1820">
    <property type="entry name" value="alpha/beta hydrolase"/>
    <property type="match status" value="1"/>
</dbReference>
<dbReference type="OrthoDB" id="273452at2759"/>
<feature type="region of interest" description="Disordered" evidence="1">
    <location>
        <begin position="998"/>
        <end position="1021"/>
    </location>
</feature>
<dbReference type="VEuPathDB" id="AmoebaDB:NF0128920"/>
<dbReference type="Proteomes" id="UP000444721">
    <property type="component" value="Unassembled WGS sequence"/>
</dbReference>
<dbReference type="OMA" id="LINGICC"/>
<gene>
    <name evidence="3" type="ORF">FDP41_010355</name>
</gene>
<reference evidence="3 4" key="1">
    <citation type="journal article" date="2019" name="Sci. Rep.">
        <title>Nanopore sequencing improves the draft genome of the human pathogenic amoeba Naegleria fowleri.</title>
        <authorList>
            <person name="Liechti N."/>
            <person name="Schurch N."/>
            <person name="Bruggmann R."/>
            <person name="Wittwer M."/>
        </authorList>
    </citation>
    <scope>NUCLEOTIDE SEQUENCE [LARGE SCALE GENOMIC DNA]</scope>
    <source>
        <strain evidence="3 4">ATCC 30894</strain>
    </source>
</reference>
<evidence type="ECO:0000259" key="2">
    <source>
        <dbReference type="Pfam" id="PF05057"/>
    </source>
</evidence>
<dbReference type="Pfam" id="PF05057">
    <property type="entry name" value="DUF676"/>
    <property type="match status" value="1"/>
</dbReference>
<feature type="compositionally biased region" description="Low complexity" evidence="1">
    <location>
        <begin position="47"/>
        <end position="59"/>
    </location>
</feature>
<evidence type="ECO:0000313" key="4">
    <source>
        <dbReference type="Proteomes" id="UP000444721"/>
    </source>
</evidence>
<dbReference type="GeneID" id="68117570"/>
<feature type="region of interest" description="Disordered" evidence="1">
    <location>
        <begin position="44"/>
        <end position="74"/>
    </location>
</feature>
<organism evidence="3 4">
    <name type="scientific">Naegleria fowleri</name>
    <name type="common">Brain eating amoeba</name>
    <dbReference type="NCBI Taxonomy" id="5763"/>
    <lineage>
        <taxon>Eukaryota</taxon>
        <taxon>Discoba</taxon>
        <taxon>Heterolobosea</taxon>
        <taxon>Tetramitia</taxon>
        <taxon>Eutetramitia</taxon>
        <taxon>Vahlkampfiidae</taxon>
        <taxon>Naegleria</taxon>
    </lineage>
</organism>
<dbReference type="VEuPathDB" id="AmoebaDB:FDP41_010355"/>
<feature type="region of interest" description="Disordered" evidence="1">
    <location>
        <begin position="295"/>
        <end position="318"/>
    </location>
</feature>